<dbReference type="RefSeq" id="WP_133585201.1">
    <property type="nucleotide sequence ID" value="NZ_SNYV01000015.1"/>
</dbReference>
<feature type="signal peptide" evidence="6">
    <location>
        <begin position="1"/>
        <end position="22"/>
    </location>
</feature>
<keyword evidence="4" id="KW-0410">Iron transport</keyword>
<dbReference type="InterPro" id="IPR033870">
    <property type="entry name" value="FatB"/>
</dbReference>
<gene>
    <name evidence="8" type="ORF">CLV99_2967</name>
</gene>
<organism evidence="8 9">
    <name type="scientific">Sphingobacterium yanglingense</name>
    <dbReference type="NCBI Taxonomy" id="1437280"/>
    <lineage>
        <taxon>Bacteria</taxon>
        <taxon>Pseudomonadati</taxon>
        <taxon>Bacteroidota</taxon>
        <taxon>Sphingobacteriia</taxon>
        <taxon>Sphingobacteriales</taxon>
        <taxon>Sphingobacteriaceae</taxon>
        <taxon>Sphingobacterium</taxon>
    </lineage>
</organism>
<dbReference type="PROSITE" id="PS51257">
    <property type="entry name" value="PROKAR_LIPOPROTEIN"/>
    <property type="match status" value="1"/>
</dbReference>
<name>A0A4R6WFH7_9SPHI</name>
<keyword evidence="9" id="KW-1185">Reference proteome</keyword>
<evidence type="ECO:0000313" key="8">
    <source>
        <dbReference type="EMBL" id="TDQ76380.1"/>
    </source>
</evidence>
<accession>A0A4R6WFH7</accession>
<evidence type="ECO:0000256" key="3">
    <source>
        <dbReference type="ARBA" id="ARBA00022448"/>
    </source>
</evidence>
<feature type="chain" id="PRO_5020846291" evidence="6">
    <location>
        <begin position="23"/>
        <end position="311"/>
    </location>
</feature>
<dbReference type="Proteomes" id="UP000295292">
    <property type="component" value="Unassembled WGS sequence"/>
</dbReference>
<evidence type="ECO:0000313" key="9">
    <source>
        <dbReference type="Proteomes" id="UP000295292"/>
    </source>
</evidence>
<dbReference type="PANTHER" id="PTHR30532:SF28">
    <property type="entry name" value="PETROBACTIN-BINDING PROTEIN YCLQ"/>
    <property type="match status" value="1"/>
</dbReference>
<evidence type="ECO:0000256" key="2">
    <source>
        <dbReference type="ARBA" id="ARBA00008814"/>
    </source>
</evidence>
<dbReference type="PANTHER" id="PTHR30532">
    <property type="entry name" value="IRON III DICITRATE-BINDING PERIPLASMIC PROTEIN"/>
    <property type="match status" value="1"/>
</dbReference>
<dbReference type="Gene3D" id="3.40.50.1980">
    <property type="entry name" value="Nitrogenase molybdenum iron protein domain"/>
    <property type="match status" value="2"/>
</dbReference>
<reference evidence="8 9" key="1">
    <citation type="submission" date="2019-03" db="EMBL/GenBank/DDBJ databases">
        <title>Genomic Encyclopedia of Archaeal and Bacterial Type Strains, Phase II (KMG-II): from individual species to whole genera.</title>
        <authorList>
            <person name="Goeker M."/>
        </authorList>
    </citation>
    <scope>NUCLEOTIDE SEQUENCE [LARGE SCALE GENOMIC DNA]</scope>
    <source>
        <strain evidence="8 9">DSM 28353</strain>
    </source>
</reference>
<dbReference type="GO" id="GO:0030288">
    <property type="term" value="C:outer membrane-bounded periplasmic space"/>
    <property type="evidence" value="ECO:0007669"/>
    <property type="project" value="TreeGrafter"/>
</dbReference>
<evidence type="ECO:0000256" key="6">
    <source>
        <dbReference type="SAM" id="SignalP"/>
    </source>
</evidence>
<evidence type="ECO:0000259" key="7">
    <source>
        <dbReference type="PROSITE" id="PS50983"/>
    </source>
</evidence>
<dbReference type="CDD" id="cd01140">
    <property type="entry name" value="FatB"/>
    <property type="match status" value="1"/>
</dbReference>
<dbReference type="OrthoDB" id="63946at2"/>
<evidence type="ECO:0000256" key="4">
    <source>
        <dbReference type="ARBA" id="ARBA00022496"/>
    </source>
</evidence>
<proteinExistence type="inferred from homology"/>
<feature type="domain" description="Fe/B12 periplasmic-binding" evidence="7">
    <location>
        <begin position="53"/>
        <end position="311"/>
    </location>
</feature>
<keyword evidence="3" id="KW-0813">Transport</keyword>
<keyword evidence="4" id="KW-0408">Iron</keyword>
<dbReference type="Pfam" id="PF01497">
    <property type="entry name" value="Peripla_BP_2"/>
    <property type="match status" value="1"/>
</dbReference>
<dbReference type="SUPFAM" id="SSF53807">
    <property type="entry name" value="Helical backbone' metal receptor"/>
    <property type="match status" value="1"/>
</dbReference>
<dbReference type="EMBL" id="SNYV01000015">
    <property type="protein sequence ID" value="TDQ76380.1"/>
    <property type="molecule type" value="Genomic_DNA"/>
</dbReference>
<comment type="caution">
    <text evidence="8">The sequence shown here is derived from an EMBL/GenBank/DDBJ whole genome shotgun (WGS) entry which is preliminary data.</text>
</comment>
<dbReference type="InterPro" id="IPR002491">
    <property type="entry name" value="ABC_transptr_periplasmic_BD"/>
</dbReference>
<dbReference type="AlphaFoldDB" id="A0A4R6WFH7"/>
<comment type="similarity">
    <text evidence="2">Belongs to the bacterial solute-binding protein 8 family.</text>
</comment>
<dbReference type="GO" id="GO:1901678">
    <property type="term" value="P:iron coordination entity transport"/>
    <property type="evidence" value="ECO:0007669"/>
    <property type="project" value="UniProtKB-ARBA"/>
</dbReference>
<comment type="subcellular location">
    <subcellularLocation>
        <location evidence="1">Cell envelope</location>
    </subcellularLocation>
</comment>
<dbReference type="PROSITE" id="PS50983">
    <property type="entry name" value="FE_B12_PBP"/>
    <property type="match status" value="1"/>
</dbReference>
<keyword evidence="4" id="KW-0406">Ion transport</keyword>
<sequence length="311" mass="33687">MKKSIFLFALAITVAFTGCNNANQSKAEGEGSSGRVTVTHELGTVDVPVNPKRVVVLDFSQLENLDFIGVKPVGIPKTGVPKYLSKYKDDDSIADLGNLVEANIEKLNELNPDLIIIGGRLKDSYEQISKIAPTIIPVWDTKDQFGALEKNTANLGKIFGKEKEFEASLAAIKDKAASVKEKAGKSDAKALVVLHNKGRFSAYGSGSRFGLIHDILGVQEAAKGLDTHLHGTKTSNEFIAETNPDILFVVDRSAAIGDTPLNKEEIENKLIQRTNAFKNGKIVYLDSETWYLAGGGVISIDKMIDEVNQAL</sequence>
<evidence type="ECO:0000256" key="1">
    <source>
        <dbReference type="ARBA" id="ARBA00004196"/>
    </source>
</evidence>
<protein>
    <submittedName>
        <fullName evidence="8">Iron complex transport system substrate-binding protein</fullName>
    </submittedName>
</protein>
<keyword evidence="5 6" id="KW-0732">Signal</keyword>
<dbReference type="InterPro" id="IPR051313">
    <property type="entry name" value="Bact_iron-sidero_bind"/>
</dbReference>
<evidence type="ECO:0000256" key="5">
    <source>
        <dbReference type="ARBA" id="ARBA00022729"/>
    </source>
</evidence>